<dbReference type="Pfam" id="PF20483">
    <property type="entry name" value="Flavi_NS5_thumb"/>
    <property type="match status" value="1"/>
</dbReference>
<dbReference type="InterPro" id="IPR001850">
    <property type="entry name" value="Flavi_NS3_S7"/>
</dbReference>
<dbReference type="GO" id="GO:0017111">
    <property type="term" value="F:ribonucleoside triphosphate phosphatase activity"/>
    <property type="evidence" value="ECO:0007669"/>
    <property type="project" value="UniProtKB-EC"/>
</dbReference>
<dbReference type="GO" id="GO:0005576">
    <property type="term" value="C:extracellular region"/>
    <property type="evidence" value="ECO:0007669"/>
    <property type="project" value="UniProtKB-SubCell"/>
</dbReference>
<evidence type="ECO:0000256" key="63">
    <source>
        <dbReference type="ARBA" id="ARBA00023296"/>
    </source>
</evidence>
<evidence type="ECO:0000256" key="50">
    <source>
        <dbReference type="ARBA" id="ARBA00023039"/>
    </source>
</evidence>
<dbReference type="GO" id="GO:0075512">
    <property type="term" value="P:clathrin-dependent endocytosis of virus by host cell"/>
    <property type="evidence" value="ECO:0007669"/>
    <property type="project" value="UniProtKB-KW"/>
</dbReference>
<keyword evidence="46" id="KW-1097">Inhibition of host MAVS by virus</keyword>
<evidence type="ECO:0000256" key="75">
    <source>
        <dbReference type="ARBA" id="ARBA00047984"/>
    </source>
</evidence>
<dbReference type="FunFam" id="3.30.70.2840:FF:000002">
    <property type="entry name" value="Genome polyprotein"/>
    <property type="match status" value="1"/>
</dbReference>
<evidence type="ECO:0000256" key="21">
    <source>
        <dbReference type="ARBA" id="ARBA00022603"/>
    </source>
</evidence>
<keyword evidence="53" id="KW-0406">Ion transport</keyword>
<keyword evidence="11" id="KW-0696">RNA-directed RNA polymerase</keyword>
<evidence type="ECO:0000256" key="46">
    <source>
        <dbReference type="ARBA" id="ARBA00022986"/>
    </source>
</evidence>
<keyword evidence="54 80" id="KW-0472">Membrane</keyword>
<evidence type="ECO:0000256" key="1">
    <source>
        <dbReference type="ARBA" id="ARBA00003504"/>
    </source>
</evidence>
<dbReference type="InterPro" id="IPR026470">
    <property type="entry name" value="Flavi_E_Stem/Anchor_dom"/>
</dbReference>
<dbReference type="GO" id="GO:0039694">
    <property type="term" value="P:viral RNA genome replication"/>
    <property type="evidence" value="ECO:0007669"/>
    <property type="project" value="InterPro"/>
</dbReference>
<evidence type="ECO:0000256" key="5">
    <source>
        <dbReference type="ARBA" id="ARBA00004385"/>
    </source>
</evidence>
<feature type="domain" description="RdRp catalytic" evidence="81">
    <location>
        <begin position="3021"/>
        <end position="3170"/>
    </location>
</feature>
<dbReference type="Gene3D" id="2.60.260.50">
    <property type="entry name" value="Flavivirus polyprotein propeptide domain"/>
    <property type="match status" value="1"/>
</dbReference>
<evidence type="ECO:0000256" key="74">
    <source>
        <dbReference type="ARBA" id="ARBA00047631"/>
    </source>
</evidence>
<evidence type="ECO:0000256" key="80">
    <source>
        <dbReference type="SAM" id="Phobius"/>
    </source>
</evidence>
<dbReference type="InterPro" id="IPR047530">
    <property type="entry name" value="Flavi_RdRp"/>
</dbReference>
<dbReference type="Gene3D" id="1.10.10.930">
    <property type="match status" value="1"/>
</dbReference>
<evidence type="ECO:0000256" key="41">
    <source>
        <dbReference type="ARBA" id="ARBA00022883"/>
    </source>
</evidence>
<dbReference type="InterPro" id="IPR002535">
    <property type="entry name" value="Flavi_propep"/>
</dbReference>
<dbReference type="Pfam" id="PF01002">
    <property type="entry name" value="Flavi_NS2B"/>
    <property type="match status" value="1"/>
</dbReference>
<keyword evidence="35" id="KW-0720">Serine protease</keyword>
<dbReference type="InterPro" id="IPR009003">
    <property type="entry name" value="Peptidase_S1_PA"/>
</dbReference>
<evidence type="ECO:0000256" key="24">
    <source>
        <dbReference type="ARBA" id="ARBA00022670"/>
    </source>
</evidence>
<keyword evidence="64" id="KW-0407">Ion channel</keyword>
<dbReference type="InterPro" id="IPR014412">
    <property type="entry name" value="Gen_Poly_FLV"/>
</dbReference>
<evidence type="ECO:0000256" key="25">
    <source>
        <dbReference type="ARBA" id="ARBA00022679"/>
    </source>
</evidence>
<dbReference type="Pfam" id="PF01003">
    <property type="entry name" value="Flavi_capsid"/>
    <property type="match status" value="1"/>
</dbReference>
<evidence type="ECO:0000256" key="27">
    <source>
        <dbReference type="ARBA" id="ARBA00022691"/>
    </source>
</evidence>
<dbReference type="InterPro" id="IPR014001">
    <property type="entry name" value="Helicase_ATP-bd"/>
</dbReference>
<dbReference type="CDD" id="cd17038">
    <property type="entry name" value="Flavi_M"/>
    <property type="match status" value="1"/>
</dbReference>
<evidence type="ECO:0000256" key="52">
    <source>
        <dbReference type="ARBA" id="ARBA00023050"/>
    </source>
</evidence>
<dbReference type="GO" id="GO:0039502">
    <property type="term" value="P:symbiont-mediated suppression of host type I interferon-mediated signaling pathway"/>
    <property type="evidence" value="ECO:0007669"/>
    <property type="project" value="UniProtKB-KW"/>
</dbReference>
<dbReference type="GO" id="GO:0003724">
    <property type="term" value="F:RNA helicase activity"/>
    <property type="evidence" value="ECO:0007669"/>
    <property type="project" value="UniProtKB-EC"/>
</dbReference>
<protein>
    <recommendedName>
        <fullName evidence="8">Genome polyprotein</fullName>
    </recommendedName>
</protein>
<keyword evidence="44" id="KW-1112">Inhibition of host TYK2 by virus</keyword>
<keyword evidence="9" id="KW-0813">Transport</keyword>
<dbReference type="InterPro" id="IPR000487">
    <property type="entry name" value="Flavi_NS2B"/>
</dbReference>
<evidence type="ECO:0000256" key="67">
    <source>
        <dbReference type="ARBA" id="ARBA00024468"/>
    </source>
</evidence>
<dbReference type="InterPro" id="IPR000336">
    <property type="entry name" value="Flavivir/Alphavir_Ig-like_sf"/>
</dbReference>
<evidence type="ECO:0000256" key="3">
    <source>
        <dbReference type="ARBA" id="ARBA00004153"/>
    </source>
</evidence>
<feature type="binding site" evidence="79">
    <location>
        <position position="3340"/>
    </location>
    <ligand>
        <name>Zn(2+)</name>
        <dbReference type="ChEBI" id="CHEBI:29105"/>
        <label>2</label>
    </ligand>
</feature>
<dbReference type="InterPro" id="IPR000404">
    <property type="entry name" value="Flavi_NS4A"/>
</dbReference>
<feature type="binding site" evidence="79">
    <location>
        <position position="2940"/>
    </location>
    <ligand>
        <name>Zn(2+)</name>
        <dbReference type="ChEBI" id="CHEBI:29105"/>
        <label>1</label>
    </ligand>
</feature>
<comment type="subunit">
    <text evidence="70">Forms heterodimers with envelope protein E in the endoplasmic reticulum and Golgi.</text>
</comment>
<dbReference type="Pfam" id="PF00972">
    <property type="entry name" value="Flavi_NS5"/>
    <property type="match status" value="1"/>
</dbReference>
<dbReference type="Gene3D" id="1.10.8.970">
    <property type="entry name" value="Flavivirus envelope glycoprotein M-like"/>
    <property type="match status" value="1"/>
</dbReference>
<comment type="subcellular location">
    <subcellularLocation>
        <location evidence="3">Host endoplasmic reticulum membrane</location>
        <topology evidence="3">Multi-pass membrane protein</topology>
    </subcellularLocation>
    <subcellularLocation>
        <location evidence="6">Host endoplasmic reticulum membrane</location>
        <topology evidence="6">Peripheral membrane protein</topology>
        <orientation evidence="6">Cytoplasmic side</orientation>
    </subcellularLocation>
    <subcellularLocation>
        <location evidence="65">Host endoplasmic reticulum membrane</location>
        <topology evidence="65">Peripheral membrane protein</topology>
        <orientation evidence="65">Lumenal side</orientation>
    </subcellularLocation>
    <subcellularLocation>
        <location evidence="4">Host mitochondrion</location>
    </subcellularLocation>
    <subcellularLocation>
        <location evidence="2">Host nucleus</location>
    </subcellularLocation>
    <subcellularLocation>
        <location evidence="7">Secreted</location>
    </subcellularLocation>
    <subcellularLocation>
        <location evidence="5">Virion membrane</location>
        <topology evidence="5">Multi-pass membrane protein</topology>
    </subcellularLocation>
</comment>
<dbReference type="PIRSF" id="PIRSF003817">
    <property type="entry name" value="Gen_Poly_FLV"/>
    <property type="match status" value="1"/>
</dbReference>
<dbReference type="GO" id="GO:0034220">
    <property type="term" value="P:monoatomic ion transmembrane transport"/>
    <property type="evidence" value="ECO:0007669"/>
    <property type="project" value="UniProtKB-KW"/>
</dbReference>
<evidence type="ECO:0000256" key="28">
    <source>
        <dbReference type="ARBA" id="ARBA00022692"/>
    </source>
</evidence>
<keyword evidence="32" id="KW-0378">Hydrolase</keyword>
<dbReference type="GO" id="GO:0005198">
    <property type="term" value="F:structural molecule activity"/>
    <property type="evidence" value="ECO:0007669"/>
    <property type="project" value="InterPro"/>
</dbReference>
<evidence type="ECO:0000256" key="48">
    <source>
        <dbReference type="ARBA" id="ARBA00022990"/>
    </source>
</evidence>
<keyword evidence="79" id="KW-0862">Zinc</keyword>
<keyword evidence="21" id="KW-0489">Methyltransferase</keyword>
<keyword evidence="12" id="KW-1168">Fusion of virus membrane with host membrane</keyword>
<feature type="active site" description="Charge relay system; for serine protease NS3 activity" evidence="76">
    <location>
        <position position="1611"/>
    </location>
</feature>
<comment type="function">
    <text evidence="71">Regulates the ATPase activity of the NS3 helicase activity. NS4A allows NS3 helicase to conserve energy during unwinding. Plays a role in the inhibition of the host innate immune response. Interacts with host MAVS and thereby prevents the interaction between RIGI and MAVS. In turn, IFN-beta production is impaired. Interacts with host AUP1 which mediates induction of lipophagy in host cells and facilitates production of virus progeny particles.</text>
</comment>
<keyword evidence="28 80" id="KW-0812">Transmembrane</keyword>
<feature type="transmembrane region" description="Helical" evidence="80">
    <location>
        <begin position="2199"/>
        <end position="2216"/>
    </location>
</feature>
<evidence type="ECO:0000256" key="15">
    <source>
        <dbReference type="ARBA" id="ARBA00022553"/>
    </source>
</evidence>
<dbReference type="PROSITE" id="PS51192">
    <property type="entry name" value="HELICASE_ATP_BIND_1"/>
    <property type="match status" value="1"/>
</dbReference>
<feature type="active site" description="Charge relay system; for serine protease NS3 activity" evidence="76">
    <location>
        <position position="1527"/>
    </location>
</feature>
<evidence type="ECO:0000256" key="12">
    <source>
        <dbReference type="ARBA" id="ARBA00022506"/>
    </source>
</evidence>
<feature type="transmembrane region" description="Helical" evidence="80">
    <location>
        <begin position="756"/>
        <end position="774"/>
    </location>
</feature>
<evidence type="ECO:0000256" key="64">
    <source>
        <dbReference type="ARBA" id="ARBA00023303"/>
    </source>
</evidence>
<evidence type="ECO:0000256" key="35">
    <source>
        <dbReference type="ARBA" id="ARBA00022825"/>
    </source>
</evidence>
<evidence type="ECO:0000256" key="2">
    <source>
        <dbReference type="ARBA" id="ARBA00004147"/>
    </source>
</evidence>
<evidence type="ECO:0000256" key="53">
    <source>
        <dbReference type="ARBA" id="ARBA00023065"/>
    </source>
</evidence>
<dbReference type="Gene3D" id="2.40.10.10">
    <property type="entry name" value="Trypsin-like serine proteases"/>
    <property type="match status" value="2"/>
</dbReference>
<keyword evidence="60" id="KW-0922">Interferon antiviral system evasion</keyword>
<keyword evidence="10" id="KW-1113">Inhibition of host RLR pathway by virus</keyword>
<dbReference type="InterPro" id="IPR038345">
    <property type="entry name" value="Flavi_E_Stem/Anchor_dom_sf"/>
</dbReference>
<dbReference type="Pfam" id="PF01004">
    <property type="entry name" value="Flavi_M"/>
    <property type="match status" value="1"/>
</dbReference>
<keyword evidence="38" id="KW-0946">Virion</keyword>
<keyword evidence="41" id="KW-1106">Inhibition of host STAT2 by virus</keyword>
<keyword evidence="47 80" id="KW-1133">Transmembrane helix</keyword>
<evidence type="ECO:0000259" key="81">
    <source>
        <dbReference type="PROSITE" id="PS50507"/>
    </source>
</evidence>
<feature type="disulfide bond" evidence="78">
    <location>
        <begin position="341"/>
        <end position="397"/>
    </location>
</feature>
<dbReference type="Pfam" id="PF07652">
    <property type="entry name" value="Flavi_DEAD"/>
    <property type="match status" value="1"/>
</dbReference>
<dbReference type="GO" id="GO:0008289">
    <property type="term" value="F:lipid binding"/>
    <property type="evidence" value="ECO:0007669"/>
    <property type="project" value="UniProtKB-ARBA"/>
</dbReference>
<dbReference type="InterPro" id="IPR011492">
    <property type="entry name" value="Flavi_DEAD"/>
</dbReference>
<evidence type="ECO:0000256" key="40">
    <source>
        <dbReference type="ARBA" id="ARBA00022879"/>
    </source>
</evidence>
<evidence type="ECO:0000256" key="47">
    <source>
        <dbReference type="ARBA" id="ARBA00022989"/>
    </source>
</evidence>
<dbReference type="GO" id="GO:0039564">
    <property type="term" value="P:symbiont-mediated suppression of host JAK-STAT cascade via inhibition of STAT2 activity"/>
    <property type="evidence" value="ECO:0007669"/>
    <property type="project" value="UniProtKB-KW"/>
</dbReference>
<feature type="binding site" evidence="79">
    <location>
        <position position="2935"/>
    </location>
    <ligand>
        <name>Zn(2+)</name>
        <dbReference type="ChEBI" id="CHEBI:29105"/>
        <label>1</label>
    </ligand>
</feature>
<evidence type="ECO:0000256" key="45">
    <source>
        <dbReference type="ARBA" id="ARBA00022953"/>
    </source>
</evidence>
<feature type="binding site" evidence="77">
    <location>
        <position position="2712"/>
    </location>
    <ligand>
        <name>S-adenosyl-L-methionine</name>
        <dbReference type="ChEBI" id="CHEBI:59789"/>
    </ligand>
</feature>
<keyword evidence="25" id="KW-0808">Transferase</keyword>
<dbReference type="PROSITE" id="PS51591">
    <property type="entry name" value="RNA_CAP01_NS5_MT"/>
    <property type="match status" value="1"/>
</dbReference>
<proteinExistence type="predicted"/>
<feature type="transmembrane region" description="Helical" evidence="80">
    <location>
        <begin position="102"/>
        <end position="120"/>
    </location>
</feature>
<keyword evidence="52" id="KW-1072">Activation of host autophagy by virus</keyword>
<dbReference type="FunFam" id="3.40.50.150:FF:000105">
    <property type="entry name" value="Genome polyprotein"/>
    <property type="match status" value="1"/>
</dbReference>
<keyword evidence="24" id="KW-0645">Protease</keyword>
<feature type="domain" description="Helicase C-terminal" evidence="83">
    <location>
        <begin position="1823"/>
        <end position="1989"/>
    </location>
</feature>
<keyword evidence="58" id="KW-0325">Glycoprotein</keyword>
<dbReference type="InterPro" id="IPR038055">
    <property type="entry name" value="Glycoprot_E_dimer_dom"/>
</dbReference>
<evidence type="ECO:0000256" key="8">
    <source>
        <dbReference type="ARBA" id="ARBA00020107"/>
    </source>
</evidence>
<dbReference type="SMART" id="SM00490">
    <property type="entry name" value="HELICc"/>
    <property type="match status" value="1"/>
</dbReference>
<evidence type="ECO:0000256" key="43">
    <source>
        <dbReference type="ARBA" id="ARBA00022890"/>
    </source>
</evidence>
<dbReference type="EMBL" id="KU509257">
    <property type="protein sequence ID" value="ANC57583.1"/>
    <property type="molecule type" value="Genomic_RNA"/>
</dbReference>
<evidence type="ECO:0000256" key="33">
    <source>
        <dbReference type="ARBA" id="ARBA00022804"/>
    </source>
</evidence>
<dbReference type="Pfam" id="PF20907">
    <property type="entry name" value="Flav_NS3-hel_C"/>
    <property type="match status" value="1"/>
</dbReference>
<dbReference type="Gene3D" id="3.30.67.10">
    <property type="entry name" value="Viral Envelope Glycoprotein, domain 2"/>
    <property type="match status" value="1"/>
</dbReference>
<evidence type="ECO:0000259" key="85">
    <source>
        <dbReference type="PROSITE" id="PS51528"/>
    </source>
</evidence>
<evidence type="ECO:0000256" key="11">
    <source>
        <dbReference type="ARBA" id="ARBA00022484"/>
    </source>
</evidence>
<dbReference type="InterPro" id="IPR002877">
    <property type="entry name" value="RNA_MeTrfase_FtsJ_dom"/>
</dbReference>
<feature type="disulfide bond" evidence="78">
    <location>
        <begin position="466"/>
        <end position="566"/>
    </location>
</feature>
<feature type="disulfide bond" evidence="78">
    <location>
        <begin position="373"/>
        <end position="402"/>
    </location>
</feature>
<dbReference type="InterPro" id="IPR014756">
    <property type="entry name" value="Ig_E-set"/>
</dbReference>
<dbReference type="Pfam" id="PF21659">
    <property type="entry name" value="Flavi_E_stem"/>
    <property type="match status" value="1"/>
</dbReference>
<evidence type="ECO:0000256" key="56">
    <source>
        <dbReference type="ARBA" id="ARBA00023157"/>
    </source>
</evidence>
<evidence type="ECO:0000256" key="36">
    <source>
        <dbReference type="ARBA" id="ARBA00022830"/>
    </source>
</evidence>
<keyword evidence="62" id="KW-0899">Viral immunoevasion</keyword>
<dbReference type="FunFam" id="3.40.50.300:FF:000763">
    <property type="entry name" value="Genome polyprotein"/>
    <property type="match status" value="1"/>
</dbReference>
<feature type="binding site" evidence="77">
    <location>
        <position position="2550"/>
    </location>
    <ligand>
        <name>S-adenosyl-L-methionine</name>
        <dbReference type="ChEBI" id="CHEBI:59789"/>
    </ligand>
</feature>
<evidence type="ECO:0000256" key="10">
    <source>
        <dbReference type="ARBA" id="ARBA00022482"/>
    </source>
</evidence>
<dbReference type="GO" id="GO:0044167">
    <property type="term" value="C:host cell endoplasmic reticulum membrane"/>
    <property type="evidence" value="ECO:0007669"/>
    <property type="project" value="UniProtKB-SubCell"/>
</dbReference>
<evidence type="ECO:0000256" key="14">
    <source>
        <dbReference type="ARBA" id="ARBA00022525"/>
    </source>
</evidence>
<evidence type="ECO:0000256" key="76">
    <source>
        <dbReference type="PIRSR" id="PIRSR003817-1"/>
    </source>
</evidence>
<dbReference type="Pfam" id="PF01005">
    <property type="entry name" value="Flavi_NS2A"/>
    <property type="match status" value="1"/>
</dbReference>
<keyword evidence="48" id="KW-0007">Acetylation</keyword>
<dbReference type="InterPro" id="IPR049486">
    <property type="entry name" value="NS3-hel_C_flaviviridae"/>
</dbReference>
<keyword evidence="20" id="KW-1162">Viral penetration into host cytoplasm</keyword>
<keyword evidence="26" id="KW-0165">Cleavage on pair of basic residues</keyword>
<keyword evidence="27" id="KW-0949">S-adenosyl-L-methionine</keyword>
<keyword evidence="55" id="KW-1045">Host mitochondrion</keyword>
<evidence type="ECO:0000256" key="49">
    <source>
        <dbReference type="ARBA" id="ARBA00023015"/>
    </source>
</evidence>
<evidence type="ECO:0000256" key="61">
    <source>
        <dbReference type="ARBA" id="ARBA00023268"/>
    </source>
</evidence>
<sequence length="3393" mass="379451">MMNNQRKKTARPSFNMLKRARNRVSTVSQLAKRFSKGLLSGQGPMKLVMAFIAFLRFLAIPPTAGILARWGSFKKNGAIKVLRGFKKEISNMLNIMNRRKRSVTMLLMLMPTALAFHLTTRGGEPHMMVSKQERGKSLLFKTSAGVNMCTLIAMDLGELCEDTMTYKCPRITEAEPDDVDCWCNATDTWVTYGTCSQTGEHRRDKRSVALAPHVGLGLETRTETWMSSEGAWKQIQRVETWALRHPGFTVIALFLAHAIGTSITQKGIIFILLMLVTPSMAMRCVGIGSRDFVEGLSGATWVDVVLEHGSCVTTMAKDKPTLDIELLKTEVTNPAVLRKLCIEAKISNTTTDSRCPTHGEAKLVEEQDANFVCRRTFMDRGWGNGCRLFGKGSLITCAKFKCVTKLEGKIVQYENLKYSVIVTVHTGDQHQVGNESTEHGTTATITPQAPTTEIQLTDYGALTLDCSPRTGLDFNEMVLLTMKERSWLVHKQWFLDLPLPWTSGASTSQETWNRQDLMVTFKTAHAKKQEVVVLGSQEGAMHTALTGATEIQTSGTTTIFAGHLKCRLKMDKLTLKGMSYVMCTGSFKLEKEVAETQHGTVLVQIKYEGTDAPCKIPFSTQDEKGVTQIDRMITTNPIVTDKEKPVNIEAEPPFGESYIVIGAGEKALKLSWFKKGSSIGKMFEATARGARRMAILGDTAWDFGSIGGVFTSVGKLVHQIFGTAYGVLFSGVSWTMKIGIGVLLTWLGLNSRSTSLSMTCIAVGLVTLYLGVMVQADSGCVINWKGRELKCGSGIFVTNEVHTWTEQYKFQADSPKRLSAAIGKAWEEGVCGIRSATRLENIMWKQISNELNHILLENDMKFTVVVGDVAGILAQGKKMIRPQPMEYKYSWKSWGKAKIIGADVQNTTFIIDGPNTPECPDDQRAWNIWEVEDYGFGIFTTNIWLKLRDSNTQVCDHRLMSAAIKDSKAVHADMGYWIESEKNETWKLARASFIEVKTCIWPKSHTLWSNGVLESEMIIPKIYGGPISQHNYRPGYFTQTAGPWHLGKLELDFDLCEGTTVVVDEHCGNRGPSLRTTTVTGKIIHEWCCRSCTLPPLRFRGEDGCWYGMEIRPVKEKEENLVKSMVSAGSGEVDSFSLGLLCISIMIEEVMRSRWSRKMLMTGTLAVFFLLIIGQLTWNDLIRLCIMVGANASDRMGMGTTYLALMATFKMRPMFAVGLLFRRLTSREVLLLTIGLSLVASVELPNSLEELGDGLAMGIMILKLLTDFQSHQLWATLLSLTFIKTTFSLHYAWKTMAMVLSIVSLFPLCLSTTSQKTTWLPVLLGSLGCKPLTMFLIAENKIWGRKSWPLNEGIMAVGIVSILLSSLLKNDVPLAGPLIAGGMLIACYVITGSSADLSLEKAAEVSWEEEAEHSGASHNILVEVQDDGTMKIKDEERDDTLTILLKATLLAVSGVFPLSIPATLFVSYFWQKKKQRSGVLWDTPSPPEVERAVLDDGIYRIMQRGLLGRSQVGVGVFQENVFHTMWHVTRGAVLMYQGKRLEPSWASVKKDLISYGGGWRLQGSWNTGEEVQVIAVEPGKNPKNVQTAPGTFKTPEGEVGAIALDFKPGTSGSPIVNREGKIVGLYGNGVVTTSGTYVSAIAQAKASQEGPPPEIEDEVFRKRNLTIMDLHPGSGKTRRYLPAIVREAIKRKLRTLILAPTRVVASEMAEALKGMPIRYQTTAVKSEHTGKEIVDLMCHATFTMRLLSPVRVPNYNMIIMDEAHFTDPSSIAARGYISTRVGMGEAAAIFMTATPPGSVEAFPQSNAVIQDEERDIPERSWNSGYEWITDFPGKTVWFVPSIKSGNDIANCLRKNGKRVIQLSRKTFDTEYQKTKNNDWDYVVTTDISEMGANFRADRVIDPRRCLKPVILKDGPERVILAGPMPVTVASAAQRRGRIGRNHNKEGDQYIYMGQPLNNDEDHAHWTEAKMLLDNINTPEGIIPALFEPEREKSAAIDGEYRLRGEARKTFVELMRRGDLPVWLSYKVASEGFQYSDRRWCFDGERNNQVLEENMDVEIWTKEGERKKLRPRWLDARTYSDPLALREFKEFAAGRRSVSGDLILEIGKLPQHLTQRAQNALDNLVMLHNSEQGGRAYRHAMEELPDTIETLMLLALIAVLTGGVTLFFLSGRGLGKTSIGLLCVMASSVLLWMASVEPHWIAASIILEFFLMVLLIPEPDRQRTPQDNQLAYVVIGLLFMILTVAANEMGLLETTKKDLGIGHVAVENHHHAAMLDVDLHPASAWTLYAVATTIITPMMRHTIENTTANISLTAIANQAAILMGLDKGWPISKMDIGVPLLALGCYSQVNPLTLTAAVLMLVAHYAIIGPGLQAKATREAQKRTAAGIMKNPTVDGIVAIDLDPVVYDAKFEKQLGQIMLLILCTSQILLMRTTWALCESITLATGPLTTLWEGSPGKFWNTTIAVSMANIFRGSYLAGAGLAFSLMKSLGGGRRGTEAQGETLGEKWKRRLNQLSKSEFNTYKRSGIMEVDRSEAKEGLKRGETTKHAVSRGTAKLRWFVERNLVKPEGKVIDLGCGRGGWSYYCAGLKKVTEVKGYTKGGPGHEEPIPMATYGWNLVKLHSGKDVFFIPPEKCDTLLCDIGESSPNPTIEEGRTLRVLKMVEPWLRGNQFCIKILNPYMPSVVETLEQMQRKHGGMLVRNPLSRNSTHEMYWVSCGTGNIVSAVNMTSRMLLNRFTMAHRKPTYERDVDLGAGTRHVAVEPEVANLDIIGQRIENIKHEHKSTWHYDEDNPYKTWAYHGSYEVKPSGYASSMVNGVVKLLTKPWDVIPMVTQIAMTDTTPFGQQRVFKEKVDTRTPKAKRGTAQIMEVTARWLWGFLSRNKKPRICTREEFTRKVRSNAAIGAVFVDENQWNSAKEAVEDERFWDLVHRERELHKQGKCATCVYNMMGKREKKLGEFGKAKGSRAIWYMWLGARFLEFEALGFMNEDHWFSRENSLSGVEGEGLHKLGYILRDISKIPGGNMYADDTAGWDTRITEDDLQNEAKITDIMEPEHALLAKAIFKLTYQNKVVRVQRPAKNGTVMDVISRRDQRGSGQVGTYGLNTFTNMEAQLIRQMESEGIFSPSELETPNLAERVLDWLGKYGVERLKRMAISGDDCVVKPIDDRFATALTALNDMGKVRKDIPQWEPSKGWNDWQQVPFCSHHFHQLIMKDGREIVVPCRNQDELVGRARVSQGAGWSLRETACLGKSYAQMWQLMYFHRRDLRLAANAICSAVPVDWVPTSRTTWSIHAHHQWMTTEDMLSVWNRVWIEENPWMEDKTHISSWEDVPYLGKREDQWCGSLIGLTARATWATNIQVAINQVRRLIGNENYLDYMTSMKRFKNESDPEGALW</sequence>
<keyword evidence="43" id="KW-1164">Virus endocytosis by host</keyword>
<keyword evidence="36" id="KW-1114">Inhibition of host interferon signaling pathway by virus</keyword>
<keyword evidence="31" id="KW-0547">Nucleotide-binding</keyword>
<evidence type="ECO:0000259" key="84">
    <source>
        <dbReference type="PROSITE" id="PS51527"/>
    </source>
</evidence>
<dbReference type="GO" id="GO:0004482">
    <property type="term" value="F:mRNA 5'-cap (guanine-N7-)-methyltransferase activity"/>
    <property type="evidence" value="ECO:0007669"/>
    <property type="project" value="InterPro"/>
</dbReference>
<keyword evidence="57" id="KW-0804">Transcription</keyword>
<keyword evidence="16" id="KW-0167">Capsid protein</keyword>
<feature type="transmembrane region" description="Helical" evidence="80">
    <location>
        <begin position="725"/>
        <end position="749"/>
    </location>
</feature>
<feature type="domain" description="Flavivirus NS2B" evidence="84">
    <location>
        <begin position="1347"/>
        <end position="1476"/>
    </location>
</feature>
<evidence type="ECO:0000256" key="39">
    <source>
        <dbReference type="ARBA" id="ARBA00022870"/>
    </source>
</evidence>
<dbReference type="Gene3D" id="1.10.260.90">
    <property type="match status" value="1"/>
</dbReference>
<dbReference type="InterPro" id="IPR027287">
    <property type="entry name" value="Flavi_E_Ig-like"/>
</dbReference>
<keyword evidence="13" id="KW-1170">Fusion of virus membrane with host endosomal membrane</keyword>
<dbReference type="Pfam" id="PF01349">
    <property type="entry name" value="Flavi_NS4B"/>
    <property type="match status" value="1"/>
</dbReference>
<feature type="binding site" evidence="79">
    <location>
        <position position="2931"/>
    </location>
    <ligand>
        <name>Zn(2+)</name>
        <dbReference type="ChEBI" id="CHEBI:29105"/>
        <label>1</label>
    </ligand>
</feature>
<keyword evidence="34" id="KW-0347">Helicase</keyword>
<dbReference type="GO" id="GO:0004252">
    <property type="term" value="F:serine-type endopeptidase activity"/>
    <property type="evidence" value="ECO:0007669"/>
    <property type="project" value="InterPro"/>
</dbReference>
<dbReference type="InterPro" id="IPR027417">
    <property type="entry name" value="P-loop_NTPase"/>
</dbReference>
<evidence type="ECO:0000256" key="62">
    <source>
        <dbReference type="ARBA" id="ARBA00023280"/>
    </source>
</evidence>
<dbReference type="CDD" id="cd12149">
    <property type="entry name" value="Flavi_E_C"/>
    <property type="match status" value="1"/>
</dbReference>
<evidence type="ECO:0000256" key="71">
    <source>
        <dbReference type="ARBA" id="ARBA00045521"/>
    </source>
</evidence>
<evidence type="ECO:0000256" key="58">
    <source>
        <dbReference type="ARBA" id="ARBA00023180"/>
    </source>
</evidence>
<dbReference type="GO" id="GO:0033650">
    <property type="term" value="C:host cell mitochondrion"/>
    <property type="evidence" value="ECO:0007669"/>
    <property type="project" value="UniProtKB-SubCell"/>
</dbReference>
<dbReference type="PROSITE" id="PS51194">
    <property type="entry name" value="HELICASE_CTER"/>
    <property type="match status" value="1"/>
</dbReference>
<dbReference type="FunFam" id="2.60.260.50:FF:000001">
    <property type="entry name" value="Genome polyprotein"/>
    <property type="match status" value="1"/>
</dbReference>
<evidence type="ECO:0000256" key="55">
    <source>
        <dbReference type="ARBA" id="ARBA00023147"/>
    </source>
</evidence>
<dbReference type="InterPro" id="IPR037172">
    <property type="entry name" value="Flavi_capsidC_sf"/>
</dbReference>
<evidence type="ECO:0000256" key="68">
    <source>
        <dbReference type="ARBA" id="ARBA00025871"/>
    </source>
</evidence>
<dbReference type="Pfam" id="PF01350">
    <property type="entry name" value="Flavi_NS4A"/>
    <property type="match status" value="1"/>
</dbReference>
<keyword evidence="30 79" id="KW-0479">Metal-binding</keyword>
<keyword evidence="15" id="KW-0597">Phosphoprotein</keyword>
<evidence type="ECO:0000259" key="86">
    <source>
        <dbReference type="PROSITE" id="PS51591"/>
    </source>
</evidence>
<dbReference type="InterPro" id="IPR043502">
    <property type="entry name" value="DNA/RNA_pol_sf"/>
</dbReference>
<dbReference type="NCBIfam" id="TIGR04240">
    <property type="entry name" value="flavi_E_stem"/>
    <property type="match status" value="1"/>
</dbReference>
<evidence type="ECO:0000256" key="18">
    <source>
        <dbReference type="ARBA" id="ARBA00022570"/>
    </source>
</evidence>
<feature type="binding site" evidence="77">
    <location>
        <position position="2598"/>
    </location>
    <ligand>
        <name>S-adenosyl-L-methionine</name>
        <dbReference type="ChEBI" id="CHEBI:59789"/>
    </ligand>
</feature>
<dbReference type="GO" id="GO:0039654">
    <property type="term" value="P:fusion of virus membrane with host endosome membrane"/>
    <property type="evidence" value="ECO:0007669"/>
    <property type="project" value="UniProtKB-KW"/>
</dbReference>
<keyword evidence="37" id="KW-0067">ATP-binding</keyword>
<feature type="transmembrane region" description="Helical" evidence="80">
    <location>
        <begin position="2228"/>
        <end position="2245"/>
    </location>
</feature>
<evidence type="ECO:0000256" key="38">
    <source>
        <dbReference type="ARBA" id="ARBA00022844"/>
    </source>
</evidence>
<dbReference type="Gene3D" id="3.40.50.300">
    <property type="entry name" value="P-loop containing nucleotide triphosphate hydrolases"/>
    <property type="match status" value="2"/>
</dbReference>
<keyword evidence="23" id="KW-0507">mRNA processing</keyword>
<evidence type="ECO:0000256" key="66">
    <source>
        <dbReference type="ARBA" id="ARBA00024317"/>
    </source>
</evidence>
<feature type="binding site" evidence="79">
    <location>
        <position position="3221"/>
    </location>
    <ligand>
        <name>Zn(2+)</name>
        <dbReference type="ChEBI" id="CHEBI:29105"/>
        <label>2</label>
    </ligand>
</feature>
<comment type="subunit">
    <text evidence="68">Interacts (via N-terminus) with serine protease NS3.</text>
</comment>
<evidence type="ECO:0000256" key="79">
    <source>
        <dbReference type="PIRSR" id="PIRSR003817-4"/>
    </source>
</evidence>
<dbReference type="InterPro" id="IPR001528">
    <property type="entry name" value="Flavi_NS4B"/>
</dbReference>
<evidence type="ECO:0000256" key="42">
    <source>
        <dbReference type="ARBA" id="ARBA00022884"/>
    </source>
</evidence>
<evidence type="ECO:0000256" key="60">
    <source>
        <dbReference type="ARBA" id="ARBA00023258"/>
    </source>
</evidence>
<dbReference type="SUPFAM" id="SSF50494">
    <property type="entry name" value="Trypsin-like serine proteases"/>
    <property type="match status" value="1"/>
</dbReference>
<dbReference type="InterPro" id="IPR013756">
    <property type="entry name" value="GlyE_cen_dom_subdom2"/>
</dbReference>
<dbReference type="Pfam" id="PF00869">
    <property type="entry name" value="Flavi_glycoprot"/>
    <property type="match status" value="1"/>
</dbReference>
<dbReference type="InterPro" id="IPR036253">
    <property type="entry name" value="Glycoprot_cen/dimer_sf"/>
</dbReference>
<dbReference type="SUPFAM" id="SSF56983">
    <property type="entry name" value="Viral glycoprotein, central and dimerisation domains"/>
    <property type="match status" value="1"/>
</dbReference>
<feature type="binding site" evidence="77">
    <location>
        <position position="2599"/>
    </location>
    <ligand>
        <name>S-adenosyl-L-methionine</name>
        <dbReference type="ChEBI" id="CHEBI:59789"/>
    </ligand>
</feature>
<dbReference type="GO" id="GO:0005524">
    <property type="term" value="F:ATP binding"/>
    <property type="evidence" value="ECO:0007669"/>
    <property type="project" value="UniProtKB-KW"/>
</dbReference>
<keyword evidence="18" id="KW-1165">Clathrin-mediated endocytosis of virus by host</keyword>
<dbReference type="InterPro" id="IPR001122">
    <property type="entry name" value="Flavi_capsidC"/>
</dbReference>
<evidence type="ECO:0000256" key="7">
    <source>
        <dbReference type="ARBA" id="ARBA00004613"/>
    </source>
</evidence>
<name>A0A1P8AKA8_DENV1</name>
<dbReference type="InterPro" id="IPR000069">
    <property type="entry name" value="Env_glycoprot_M_flavivir"/>
</dbReference>
<dbReference type="InterPro" id="IPR007094">
    <property type="entry name" value="RNA-dir_pol_PSvirus"/>
</dbReference>
<comment type="catalytic activity">
    <reaction evidence="75">
        <text>ATP + H2O = ADP + phosphate + H(+)</text>
        <dbReference type="Rhea" id="RHEA:13065"/>
        <dbReference type="ChEBI" id="CHEBI:15377"/>
        <dbReference type="ChEBI" id="CHEBI:15378"/>
        <dbReference type="ChEBI" id="CHEBI:30616"/>
        <dbReference type="ChEBI" id="CHEBI:43474"/>
        <dbReference type="ChEBI" id="CHEBI:456216"/>
        <dbReference type="EC" id="3.6.4.13"/>
    </reaction>
</comment>
<dbReference type="SMART" id="SM00487">
    <property type="entry name" value="DEXDc"/>
    <property type="match status" value="1"/>
</dbReference>
<feature type="binding site" evidence="79">
    <location>
        <position position="2943"/>
    </location>
    <ligand>
        <name>Zn(2+)</name>
        <dbReference type="ChEBI" id="CHEBI:29105"/>
        <label>1</label>
    </ligand>
</feature>
<feature type="binding site" evidence="77">
    <location>
        <position position="2626"/>
    </location>
    <ligand>
        <name>S-adenosyl-L-methionine</name>
        <dbReference type="ChEBI" id="CHEBI:59789"/>
    </ligand>
</feature>
<dbReference type="FunFam" id="3.30.70.2840:FF:000001">
    <property type="entry name" value="Genome polyprotein"/>
    <property type="match status" value="1"/>
</dbReference>
<keyword evidence="61" id="KW-0511">Multifunctional enzyme</keyword>
<dbReference type="GO" id="GO:0019031">
    <property type="term" value="C:viral envelope"/>
    <property type="evidence" value="ECO:0007669"/>
    <property type="project" value="UniProtKB-KW"/>
</dbReference>
<evidence type="ECO:0000256" key="32">
    <source>
        <dbReference type="ARBA" id="ARBA00022801"/>
    </source>
</evidence>
<dbReference type="FunFam" id="1.10.10.930:FF:000001">
    <property type="entry name" value="Genome polyprotein"/>
    <property type="match status" value="1"/>
</dbReference>
<evidence type="ECO:0000256" key="17">
    <source>
        <dbReference type="ARBA" id="ARBA00022562"/>
    </source>
</evidence>
<evidence type="ECO:0000256" key="37">
    <source>
        <dbReference type="ARBA" id="ARBA00022840"/>
    </source>
</evidence>
<evidence type="ECO:0000256" key="9">
    <source>
        <dbReference type="ARBA" id="ARBA00022448"/>
    </source>
</evidence>
<feature type="active site" description="Charge relay system; for serine protease NS3 activity" evidence="76">
    <location>
        <position position="1551"/>
    </location>
</feature>
<dbReference type="GO" id="GO:0046872">
    <property type="term" value="F:metal ion binding"/>
    <property type="evidence" value="ECO:0007669"/>
    <property type="project" value="UniProtKB-KW"/>
</dbReference>
<dbReference type="Gene3D" id="3.40.50.150">
    <property type="entry name" value="Vaccinia Virus protein VP39"/>
    <property type="match status" value="1"/>
</dbReference>
<dbReference type="GO" id="GO:0042025">
    <property type="term" value="C:host cell nucleus"/>
    <property type="evidence" value="ECO:0007669"/>
    <property type="project" value="UniProtKB-SubCell"/>
</dbReference>
<dbReference type="Pfam" id="PF02832">
    <property type="entry name" value="Flavi_glycop_C"/>
    <property type="match status" value="1"/>
</dbReference>
<dbReference type="InterPro" id="IPR043504">
    <property type="entry name" value="Peptidase_S1_PA_chymotrypsin"/>
</dbReference>
<evidence type="ECO:0000256" key="16">
    <source>
        <dbReference type="ARBA" id="ARBA00022561"/>
    </source>
</evidence>
<keyword evidence="42" id="KW-0694">RNA-binding</keyword>
<dbReference type="CDD" id="cd17931">
    <property type="entry name" value="DEXHc_viral_Ns3"/>
    <property type="match status" value="1"/>
</dbReference>
<keyword evidence="19" id="KW-0945">Host-virus interaction</keyword>
<evidence type="ECO:0000256" key="4">
    <source>
        <dbReference type="ARBA" id="ARBA00004181"/>
    </source>
</evidence>
<comment type="function">
    <text evidence="1">Functions as a signal peptide for NS4B and is required for the interferon antagonism activity of the latter.</text>
</comment>
<feature type="binding site" evidence="79">
    <location>
        <position position="3205"/>
    </location>
    <ligand>
        <name>Zn(2+)</name>
        <dbReference type="ChEBI" id="CHEBI:29105"/>
        <label>2</label>
    </ligand>
</feature>
<dbReference type="GO" id="GO:0003725">
    <property type="term" value="F:double-stranded RNA binding"/>
    <property type="evidence" value="ECO:0007669"/>
    <property type="project" value="InterPro"/>
</dbReference>
<dbReference type="InterPro" id="IPR013755">
    <property type="entry name" value="Flav_gly_cen_dom_subdom1"/>
</dbReference>
<dbReference type="CDD" id="cd18806">
    <property type="entry name" value="SF2_C_viral"/>
    <property type="match status" value="1"/>
</dbReference>
<dbReference type="PROSITE" id="PS51527">
    <property type="entry name" value="FLAVIVIRUS_NS2B"/>
    <property type="match status" value="1"/>
</dbReference>
<dbReference type="GO" id="GO:0046983">
    <property type="term" value="F:protein dimerization activity"/>
    <property type="evidence" value="ECO:0007669"/>
    <property type="project" value="InterPro"/>
</dbReference>
<comment type="subunit">
    <text evidence="73">Homodimer; in the endoplasmic reticulum and Golgi. Interacts with protein prM. Interacts with non-structural protein 1.</text>
</comment>
<dbReference type="GO" id="GO:0019028">
    <property type="term" value="C:viral capsid"/>
    <property type="evidence" value="ECO:0007669"/>
    <property type="project" value="UniProtKB-KW"/>
</dbReference>
<evidence type="ECO:0000256" key="54">
    <source>
        <dbReference type="ARBA" id="ARBA00023136"/>
    </source>
</evidence>
<dbReference type="GO" id="GO:0039520">
    <property type="term" value="P:symbiont-mediated activation of host autophagy"/>
    <property type="evidence" value="ECO:0007669"/>
    <property type="project" value="UniProtKB-KW"/>
</dbReference>
<dbReference type="PROSITE" id="PS51528">
    <property type="entry name" value="FLAVIVIRUS_NS3PRO"/>
    <property type="match status" value="1"/>
</dbReference>
<keyword evidence="45" id="KW-0693">Viral RNA replication</keyword>
<dbReference type="GO" id="GO:0006508">
    <property type="term" value="P:proteolysis"/>
    <property type="evidence" value="ECO:0007669"/>
    <property type="project" value="UniProtKB-KW"/>
</dbReference>
<evidence type="ECO:0000256" key="72">
    <source>
        <dbReference type="ARBA" id="ARBA00046942"/>
    </source>
</evidence>
<comment type="function">
    <text evidence="69">Required cofactor for the serine protease function of NS3. May have membrane-destabilizing activity and form viroporins.</text>
</comment>
<evidence type="ECO:0000256" key="34">
    <source>
        <dbReference type="ARBA" id="ARBA00022806"/>
    </source>
</evidence>
<dbReference type="Gene3D" id="3.30.387.10">
    <property type="entry name" value="Viral Envelope Glycoprotein, domain 3"/>
    <property type="match status" value="1"/>
</dbReference>
<keyword evidence="40" id="KW-0261">Viral envelope protein</keyword>
<dbReference type="Pfam" id="PF01570">
    <property type="entry name" value="Flavi_propep"/>
    <property type="match status" value="1"/>
</dbReference>
<dbReference type="PROSITE" id="PS50507">
    <property type="entry name" value="RDRP_SSRNA_POS"/>
    <property type="match status" value="1"/>
</dbReference>
<keyword evidence="33" id="KW-1161">Viral attachment to host cell</keyword>
<evidence type="ECO:0000256" key="65">
    <source>
        <dbReference type="ARBA" id="ARBA00023443"/>
    </source>
</evidence>
<comment type="function">
    <text evidence="66">Component of the viral RNA replication complex that functions in virion assembly and antagonizes the host immune response.</text>
</comment>
<dbReference type="FunFam" id="1.20.1280.260:FF:000001">
    <property type="entry name" value="Envelope glycoprotein"/>
    <property type="match status" value="1"/>
</dbReference>
<dbReference type="GO" id="GO:0003968">
    <property type="term" value="F:RNA-directed RNA polymerase activity"/>
    <property type="evidence" value="ECO:0007669"/>
    <property type="project" value="UniProtKB-KW"/>
</dbReference>
<dbReference type="GO" id="GO:0039545">
    <property type="term" value="P:symbiont-mediated suppression of host cytoplasmic pattern recognition receptor signaling pathway via inhibition of MAVS activity"/>
    <property type="evidence" value="ECO:0007669"/>
    <property type="project" value="UniProtKB-KW"/>
</dbReference>
<evidence type="ECO:0000256" key="70">
    <source>
        <dbReference type="ARBA" id="ARBA00035667"/>
    </source>
</evidence>
<dbReference type="InterPro" id="IPR029063">
    <property type="entry name" value="SAM-dependent_MTases_sf"/>
</dbReference>
<keyword evidence="29" id="KW-0548">Nucleotidyltransferase</keyword>
<feature type="transmembrane region" description="Helical" evidence="80">
    <location>
        <begin position="1202"/>
        <end position="1222"/>
    </location>
</feature>
<evidence type="ECO:0000256" key="59">
    <source>
        <dbReference type="ARBA" id="ARBA00023184"/>
    </source>
</evidence>
<feature type="transmembrane region" description="Helical" evidence="80">
    <location>
        <begin position="2150"/>
        <end position="2169"/>
    </location>
</feature>
<dbReference type="InterPro" id="IPR000208">
    <property type="entry name" value="Flavi_RdRp_fingers/palm"/>
</dbReference>
<evidence type="ECO:0000256" key="19">
    <source>
        <dbReference type="ARBA" id="ARBA00022581"/>
    </source>
</evidence>
<feature type="binding site" evidence="77">
    <location>
        <position position="2581"/>
    </location>
    <ligand>
        <name>S-adenosyl-L-methionine</name>
        <dbReference type="ChEBI" id="CHEBI:59789"/>
    </ligand>
</feature>
<keyword evidence="14" id="KW-0964">Secreted</keyword>
<dbReference type="SUPFAM" id="SSF101257">
    <property type="entry name" value="Flavivirus capsid protein C"/>
    <property type="match status" value="1"/>
</dbReference>
<dbReference type="GO" id="GO:0055036">
    <property type="term" value="C:virion membrane"/>
    <property type="evidence" value="ECO:0007669"/>
    <property type="project" value="UniProtKB-SubCell"/>
</dbReference>
<dbReference type="SUPFAM" id="SSF53335">
    <property type="entry name" value="S-adenosyl-L-methionine-dependent methyltransferases"/>
    <property type="match status" value="1"/>
</dbReference>
<keyword evidence="51" id="KW-0506">mRNA capping</keyword>
<dbReference type="Pfam" id="PF00949">
    <property type="entry name" value="Peptidase_S7"/>
    <property type="match status" value="1"/>
</dbReference>
<evidence type="ECO:0000256" key="78">
    <source>
        <dbReference type="PIRSR" id="PIRSR003817-3"/>
    </source>
</evidence>
<evidence type="ECO:0000256" key="20">
    <source>
        <dbReference type="ARBA" id="ARBA00022595"/>
    </source>
</evidence>
<dbReference type="InterPro" id="IPR001157">
    <property type="entry name" value="Flavi_NS1"/>
</dbReference>
<feature type="transmembrane region" description="Helical" evidence="80">
    <location>
        <begin position="2176"/>
        <end position="2193"/>
    </location>
</feature>
<dbReference type="Pfam" id="PF01728">
    <property type="entry name" value="FtsJ"/>
    <property type="match status" value="1"/>
</dbReference>
<dbReference type="GO" id="GO:0019062">
    <property type="term" value="P:virion attachment to host cell"/>
    <property type="evidence" value="ECO:0007669"/>
    <property type="project" value="UniProtKB-KW"/>
</dbReference>
<evidence type="ECO:0000256" key="6">
    <source>
        <dbReference type="ARBA" id="ARBA00004461"/>
    </source>
</evidence>
<dbReference type="GO" id="GO:0004483">
    <property type="term" value="F:methyltransferase cap1 activity"/>
    <property type="evidence" value="ECO:0007669"/>
    <property type="project" value="InterPro"/>
</dbReference>
<dbReference type="InterPro" id="IPR001650">
    <property type="entry name" value="Helicase_C-like"/>
</dbReference>
<dbReference type="Gene3D" id="3.30.70.2840">
    <property type="entry name" value="Flavivirus RNA-directed RNA polymerase, thumb domain"/>
    <property type="match status" value="3"/>
</dbReference>
<comment type="subunit">
    <text evidence="72">Forms a heterodimer with serine protease NS3. May form homooligomers.</text>
</comment>
<feature type="domain" description="MRNA cap 0-1 NS5-type MT" evidence="86">
    <location>
        <begin position="2496"/>
        <end position="2757"/>
    </location>
</feature>
<reference evidence="87" key="1">
    <citation type="journal article" date="2017" name="Emerg. Infect. Dis.">
        <title>Genetic Diversity and New Lineages of Dengue Virus Serotypes 3 and 4 in Returning Travelers, Germany, 2006-2015.</title>
        <authorList>
            <person name="Shihada S."/>
            <person name="Emmerich P."/>
            <person name="Thome-Bolduan C."/>
            <person name="Jansen S."/>
            <person name="Gunther S."/>
            <person name="Frank C."/>
            <person name="Schmidt-Chanasit J."/>
            <person name="Cadar D."/>
        </authorList>
    </citation>
    <scope>NUCLEOTIDE SEQUENCE</scope>
    <source>
        <strain evidence="87">DENV1-1990</strain>
    </source>
</reference>
<evidence type="ECO:0000256" key="23">
    <source>
        <dbReference type="ARBA" id="ARBA00022664"/>
    </source>
</evidence>
<dbReference type="GO" id="GO:0039574">
    <property type="term" value="P:symbiont-mediated suppression of host JAK-STAT cascade via inhibition of host TYK2 activity"/>
    <property type="evidence" value="ECO:0007669"/>
    <property type="project" value="UniProtKB-KW"/>
</dbReference>
<feature type="disulfide bond" evidence="78">
    <location>
        <begin position="284"/>
        <end position="311"/>
    </location>
</feature>
<evidence type="ECO:0000256" key="51">
    <source>
        <dbReference type="ARBA" id="ARBA00023042"/>
    </source>
</evidence>
<dbReference type="FunFam" id="2.60.40.350:FF:000001">
    <property type="entry name" value="Envelope glycoprotein"/>
    <property type="match status" value="1"/>
</dbReference>
<dbReference type="CDD" id="cd20761">
    <property type="entry name" value="capping_2-OMTase_Flaviviridae"/>
    <property type="match status" value="1"/>
</dbReference>
<dbReference type="Gene3D" id="2.40.10.120">
    <property type="match status" value="1"/>
</dbReference>
<evidence type="ECO:0000256" key="77">
    <source>
        <dbReference type="PIRSR" id="PIRSR003817-2"/>
    </source>
</evidence>
<organism evidence="87">
    <name type="scientific">Dengue virus type 1</name>
    <name type="common">DENV-1</name>
    <dbReference type="NCBI Taxonomy" id="11053"/>
    <lineage>
        <taxon>Viruses</taxon>
        <taxon>Riboviria</taxon>
        <taxon>Orthornavirae</taxon>
        <taxon>Kitrinoviricota</taxon>
        <taxon>Flasuviricetes</taxon>
        <taxon>Amarillovirales</taxon>
        <taxon>Flaviviridae</taxon>
        <taxon>Orthoflavivirus</taxon>
        <taxon>Orthoflavivirus denguei</taxon>
        <taxon>Dengue virus</taxon>
    </lineage>
</organism>
<dbReference type="CDD" id="cd23204">
    <property type="entry name" value="Flavivirus_RdRp"/>
    <property type="match status" value="1"/>
</dbReference>
<dbReference type="Gene3D" id="2.60.40.350">
    <property type="match status" value="1"/>
</dbReference>
<dbReference type="InterPro" id="IPR000752">
    <property type="entry name" value="Flavi_NS2A"/>
</dbReference>
<evidence type="ECO:0000256" key="29">
    <source>
        <dbReference type="ARBA" id="ARBA00022695"/>
    </source>
</evidence>
<evidence type="ECO:0000256" key="44">
    <source>
        <dbReference type="ARBA" id="ARBA00022923"/>
    </source>
</evidence>
<evidence type="ECO:0000256" key="30">
    <source>
        <dbReference type="ARBA" id="ARBA00022723"/>
    </source>
</evidence>
<evidence type="ECO:0000259" key="83">
    <source>
        <dbReference type="PROSITE" id="PS51194"/>
    </source>
</evidence>
<evidence type="ECO:0000256" key="57">
    <source>
        <dbReference type="ARBA" id="ARBA00023163"/>
    </source>
</evidence>
<keyword evidence="39" id="KW-1043">Host membrane</keyword>
<evidence type="ECO:0000256" key="13">
    <source>
        <dbReference type="ARBA" id="ARBA00022510"/>
    </source>
</evidence>
<feature type="domain" description="Peptidase S7" evidence="85">
    <location>
        <begin position="1477"/>
        <end position="1654"/>
    </location>
</feature>
<keyword evidence="63" id="KW-1160">Virus entry into host cell</keyword>
<dbReference type="SUPFAM" id="SSF52540">
    <property type="entry name" value="P-loop containing nucleoside triphosphate hydrolases"/>
    <property type="match status" value="2"/>
</dbReference>
<feature type="transmembrane region" description="Helical" evidence="80">
    <location>
        <begin position="1159"/>
        <end position="1178"/>
    </location>
</feature>
<comment type="catalytic activity">
    <reaction evidence="67">
        <text>Selective hydrolysis of -Xaa-Xaa-|-Yaa- bonds in which each of the Xaa can be either Arg or Lys and Yaa can be either Ser or Ala.</text>
        <dbReference type="EC" id="3.4.21.91"/>
    </reaction>
</comment>
<evidence type="ECO:0000256" key="69">
    <source>
        <dbReference type="ARBA" id="ARBA00035601"/>
    </source>
</evidence>
<keyword evidence="50" id="KW-1182">Viral ion channel</keyword>
<evidence type="ECO:0000259" key="82">
    <source>
        <dbReference type="PROSITE" id="PS51192"/>
    </source>
</evidence>
<dbReference type="InterPro" id="IPR038688">
    <property type="entry name" value="Flavi_propep_sf"/>
</dbReference>
<feature type="domain" description="Helicase ATP-binding" evidence="82">
    <location>
        <begin position="1657"/>
        <end position="1813"/>
    </location>
</feature>
<evidence type="ECO:0000256" key="22">
    <source>
        <dbReference type="ARBA" id="ARBA00022632"/>
    </source>
</evidence>
<keyword evidence="49" id="KW-0805">Transcription regulation</keyword>
<dbReference type="Gene3D" id="1.20.1280.260">
    <property type="match status" value="1"/>
</dbReference>
<feature type="disulfide bond" evidence="78">
    <location>
        <begin position="355"/>
        <end position="386"/>
    </location>
</feature>
<evidence type="ECO:0000256" key="26">
    <source>
        <dbReference type="ARBA" id="ARBA00022685"/>
    </source>
</evidence>
<keyword evidence="56 78" id="KW-1015">Disulfide bond</keyword>
<dbReference type="InterPro" id="IPR046811">
    <property type="entry name" value="Flavi_NS5_thumb"/>
</dbReference>
<dbReference type="SUPFAM" id="SSF81296">
    <property type="entry name" value="E set domains"/>
    <property type="match status" value="1"/>
</dbReference>
<evidence type="ECO:0000313" key="87">
    <source>
        <dbReference type="EMBL" id="ANC57583.1"/>
    </source>
</evidence>
<keyword evidence="59" id="KW-1038">Host endoplasmic reticulum</keyword>
<comment type="catalytic activity">
    <reaction evidence="74">
        <text>a ribonucleoside 5'-triphosphate + H2O = a ribonucleoside 5'-diphosphate + phosphate + H(+)</text>
        <dbReference type="Rhea" id="RHEA:23680"/>
        <dbReference type="ChEBI" id="CHEBI:15377"/>
        <dbReference type="ChEBI" id="CHEBI:15378"/>
        <dbReference type="ChEBI" id="CHEBI:43474"/>
        <dbReference type="ChEBI" id="CHEBI:57930"/>
        <dbReference type="ChEBI" id="CHEBI:61557"/>
        <dbReference type="EC" id="3.6.1.15"/>
    </reaction>
</comment>
<keyword evidence="17" id="KW-1048">Host nucleus</keyword>
<accession>A0A1P8AKA8</accession>
<feature type="binding site" evidence="77">
    <location>
        <position position="2580"/>
    </location>
    <ligand>
        <name>S-adenosyl-L-methionine</name>
        <dbReference type="ChEBI" id="CHEBI:59789"/>
    </ligand>
</feature>
<dbReference type="SUPFAM" id="SSF56672">
    <property type="entry name" value="DNA/RNA polymerases"/>
    <property type="match status" value="1"/>
</dbReference>
<keyword evidence="22" id="KW-1090">Inhibition of host innate immune response by virus</keyword>
<evidence type="ECO:0000256" key="31">
    <source>
        <dbReference type="ARBA" id="ARBA00022741"/>
    </source>
</evidence>
<feature type="disulfide bond" evidence="78">
    <location>
        <begin position="583"/>
        <end position="614"/>
    </location>
</feature>
<dbReference type="GO" id="GO:0015267">
    <property type="term" value="F:channel activity"/>
    <property type="evidence" value="ECO:0007669"/>
    <property type="project" value="UniProtKB-KW"/>
</dbReference>
<dbReference type="Gene3D" id="2.60.98.10">
    <property type="entry name" value="Tick-borne Encephalitis virus Glycoprotein, domain 1"/>
    <property type="match status" value="1"/>
</dbReference>
<dbReference type="InterPro" id="IPR011998">
    <property type="entry name" value="Flavi_Glycoprot_E_cen/dimer"/>
</dbReference>
<feature type="binding site" evidence="77">
    <location>
        <position position="2625"/>
    </location>
    <ligand>
        <name>S-adenosyl-L-methionine</name>
        <dbReference type="ChEBI" id="CHEBI:59789"/>
    </ligand>
</feature>
<evidence type="ECO:0000256" key="73">
    <source>
        <dbReference type="ARBA" id="ARBA00047062"/>
    </source>
</evidence>
<dbReference type="InterPro" id="IPR038302">
    <property type="entry name" value="Env_glycoprot_M_sf_flavivir"/>
</dbReference>
<dbReference type="Pfam" id="PF00948">
    <property type="entry name" value="Flavi_NS1"/>
    <property type="match status" value="1"/>
</dbReference>
<dbReference type="InterPro" id="IPR026490">
    <property type="entry name" value="mRNA_cap_0/1_MeTrfase"/>
</dbReference>